<sequence length="270" mass="27601">MGLSLGPLGLSLISSRQVVFAPEALALFARFTTPPTDARKTLINNRILAAKASGAWALRDAFYMMAAADAQAAQRNWKADTFNLTPTGTIAFEADRGYTGNGVDGYLATGFTPSTAGGNFALNSAHLSVWSRTDAQSGAVVMGSRTAATTSQAALVLRTTLDAVSYRLNVDATPATSASPNSSGGFVARRSTSTAMAAFRNGVSLGTQTVTSTGLSTAAIVIGAINTAGVISSFNSYQLASAGFGGNLTDAMILAEYNADLAYLQGVGAA</sequence>
<evidence type="ECO:0000313" key="2">
    <source>
        <dbReference type="Proteomes" id="UP000215931"/>
    </source>
</evidence>
<reference evidence="1 2" key="1">
    <citation type="submission" date="2017-08" db="EMBL/GenBank/DDBJ databases">
        <title>Mesorhizobium wenxinae sp. nov., a novel rhizobial species isolated from root nodules of chickpea (Cicer arietinum L.).</title>
        <authorList>
            <person name="Zhang J."/>
        </authorList>
    </citation>
    <scope>NUCLEOTIDE SEQUENCE [LARGE SCALE GENOMIC DNA]</scope>
    <source>
        <strain evidence="2">WYCCWR 10019</strain>
    </source>
</reference>
<organism evidence="1 2">
    <name type="scientific">Mesorhizobium wenxiniae</name>
    <dbReference type="NCBI Taxonomy" id="2014805"/>
    <lineage>
        <taxon>Bacteria</taxon>
        <taxon>Pseudomonadati</taxon>
        <taxon>Pseudomonadota</taxon>
        <taxon>Alphaproteobacteria</taxon>
        <taxon>Hyphomicrobiales</taxon>
        <taxon>Phyllobacteriaceae</taxon>
        <taxon>Mesorhizobium</taxon>
    </lineage>
</organism>
<accession>A0A271KDZ2</accession>
<protein>
    <submittedName>
        <fullName evidence="1">Uncharacterized protein</fullName>
    </submittedName>
</protein>
<evidence type="ECO:0000313" key="1">
    <source>
        <dbReference type="EMBL" id="PAP93998.1"/>
    </source>
</evidence>
<comment type="caution">
    <text evidence="1">The sequence shown here is derived from an EMBL/GenBank/DDBJ whole genome shotgun (WGS) entry which is preliminary data.</text>
</comment>
<dbReference type="AlphaFoldDB" id="A0A271KDZ2"/>
<name>A0A271KDZ2_9HYPH</name>
<dbReference type="RefSeq" id="WP_095519531.1">
    <property type="nucleotide sequence ID" value="NZ_NPKH01000023.1"/>
</dbReference>
<dbReference type="EMBL" id="NPKH01000023">
    <property type="protein sequence ID" value="PAP93998.1"/>
    <property type="molecule type" value="Genomic_DNA"/>
</dbReference>
<keyword evidence="2" id="KW-1185">Reference proteome</keyword>
<proteinExistence type="predicted"/>
<dbReference type="OrthoDB" id="7558053at2"/>
<gene>
    <name evidence="1" type="ORF">CIT31_16660</name>
</gene>
<dbReference type="Proteomes" id="UP000215931">
    <property type="component" value="Unassembled WGS sequence"/>
</dbReference>